<proteinExistence type="inferred from homology"/>
<sequence length="488" mass="55052">SVTSEDAADSASVSTGCMISQASDGLNMQASLPSSEGVQRKQFNQFTAHCVFSAHLTHMATAPNPKMWTKVLHFVISKTKFSYLHMKYLFFSWLAVFVGSWIVYVEYSSYTELCRGHDCKNSICDKYRKGVIDGSACSSLCDKDTLYLGKCFTMKPKSQVYSGTWGDLEGVIKCQMEEAPHYDLGNAMKHRKESAAFNQPTKGTSVERFREMILNHLKSKVGNQANLADLATQVLSITDANKDGHISLPEARSTWALLQLNEFLLALVLQDREHTPKLLGFCGDLYVMEKVPYSPLYGISLPWVMEVWIPAGVRRSMDQWFTPSWPHKAKISIGLLELVEDVFHGTFGSFLMCDVSATRFGYNERHDLKVMDARYIVPEAIFQENIRQQQCYVDEDCLYGADCLTSCDLTKHRCTPEVTRPNLAKACEALKDYTLRGAPADVREELEKQLYACIALKGSSEQMEIEHSLILNNLKTLLWKKISHTKDS</sequence>
<dbReference type="AlphaFoldDB" id="A0AAD6BIW0"/>
<keyword evidence="5" id="KW-0735">Signal-anchor</keyword>
<evidence type="ECO:0000256" key="9">
    <source>
        <dbReference type="SAM" id="Phobius"/>
    </source>
</evidence>
<dbReference type="Proteomes" id="UP001219934">
    <property type="component" value="Unassembled WGS sequence"/>
</dbReference>
<evidence type="ECO:0000256" key="3">
    <source>
        <dbReference type="ARBA" id="ARBA00022692"/>
    </source>
</evidence>
<evidence type="ECO:0000256" key="7">
    <source>
        <dbReference type="ARBA" id="ARBA00023136"/>
    </source>
</evidence>
<feature type="domain" description="FAM69 N-terminal" evidence="10">
    <location>
        <begin position="79"/>
        <end position="237"/>
    </location>
</feature>
<dbReference type="GO" id="GO:0005789">
    <property type="term" value="C:endoplasmic reticulum membrane"/>
    <property type="evidence" value="ECO:0007669"/>
    <property type="project" value="UniProtKB-SubCell"/>
</dbReference>
<reference evidence="11" key="1">
    <citation type="submission" date="2022-11" db="EMBL/GenBank/DDBJ databases">
        <title>Chromosome-level genome of Pogonophryne albipinna.</title>
        <authorList>
            <person name="Jo E."/>
        </authorList>
    </citation>
    <scope>NUCLEOTIDE SEQUENCE</scope>
    <source>
        <strain evidence="11">SGF0006</strain>
        <tissue evidence="11">Muscle</tissue>
    </source>
</reference>
<feature type="transmembrane region" description="Helical" evidence="9">
    <location>
        <begin position="88"/>
        <end position="105"/>
    </location>
</feature>
<keyword evidence="3 9" id="KW-0812">Transmembrane</keyword>
<accession>A0AAD6BIW0</accession>
<keyword evidence="6 9" id="KW-1133">Transmembrane helix</keyword>
<keyword evidence="7 9" id="KW-0472">Membrane</keyword>
<evidence type="ECO:0000256" key="6">
    <source>
        <dbReference type="ARBA" id="ARBA00022989"/>
    </source>
</evidence>
<evidence type="ECO:0000256" key="2">
    <source>
        <dbReference type="ARBA" id="ARBA00006338"/>
    </source>
</evidence>
<feature type="non-terminal residue" evidence="11">
    <location>
        <position position="488"/>
    </location>
</feature>
<evidence type="ECO:0000259" key="10">
    <source>
        <dbReference type="SMART" id="SM01299"/>
    </source>
</evidence>
<keyword evidence="12" id="KW-1185">Reference proteome</keyword>
<comment type="caution">
    <text evidence="11">The sequence shown here is derived from an EMBL/GenBank/DDBJ whole genome shotgun (WGS) entry which is preliminary data.</text>
</comment>
<evidence type="ECO:0000256" key="8">
    <source>
        <dbReference type="ARBA" id="ARBA00023157"/>
    </source>
</evidence>
<comment type="similarity">
    <text evidence="2">Belongs to the DIPK family.</text>
</comment>
<dbReference type="Pfam" id="PF14875">
    <property type="entry name" value="PIP49_N"/>
    <property type="match status" value="1"/>
</dbReference>
<keyword evidence="4" id="KW-0256">Endoplasmic reticulum</keyword>
<protein>
    <recommendedName>
        <fullName evidence="10">FAM69 N-terminal domain-containing protein</fullName>
    </recommendedName>
</protein>
<evidence type="ECO:0000256" key="1">
    <source>
        <dbReference type="ARBA" id="ARBA00004648"/>
    </source>
</evidence>
<name>A0AAD6BIW0_9TELE</name>
<dbReference type="SMART" id="SM01299">
    <property type="entry name" value="PIP49_N"/>
    <property type="match status" value="1"/>
</dbReference>
<evidence type="ECO:0000256" key="4">
    <source>
        <dbReference type="ARBA" id="ARBA00022824"/>
    </source>
</evidence>
<evidence type="ECO:0000313" key="12">
    <source>
        <dbReference type="Proteomes" id="UP001219934"/>
    </source>
</evidence>
<dbReference type="PANTHER" id="PTHR21093">
    <property type="entry name" value="DIVERGENT PROTEIN KINASE DOMAIN 1C-RELATED"/>
    <property type="match status" value="1"/>
</dbReference>
<keyword evidence="8" id="KW-1015">Disulfide bond</keyword>
<dbReference type="InterPro" id="IPR022049">
    <property type="entry name" value="FAM69_kinase_dom"/>
</dbReference>
<evidence type="ECO:0000256" key="5">
    <source>
        <dbReference type="ARBA" id="ARBA00022968"/>
    </source>
</evidence>
<gene>
    <name evidence="11" type="ORF">JOQ06_006270</name>
</gene>
<organism evidence="11 12">
    <name type="scientific">Pogonophryne albipinna</name>
    <dbReference type="NCBI Taxonomy" id="1090488"/>
    <lineage>
        <taxon>Eukaryota</taxon>
        <taxon>Metazoa</taxon>
        <taxon>Chordata</taxon>
        <taxon>Craniata</taxon>
        <taxon>Vertebrata</taxon>
        <taxon>Euteleostomi</taxon>
        <taxon>Actinopterygii</taxon>
        <taxon>Neopterygii</taxon>
        <taxon>Teleostei</taxon>
        <taxon>Neoteleostei</taxon>
        <taxon>Acanthomorphata</taxon>
        <taxon>Eupercaria</taxon>
        <taxon>Perciformes</taxon>
        <taxon>Notothenioidei</taxon>
        <taxon>Pogonophryne</taxon>
    </lineage>
</organism>
<comment type="subcellular location">
    <subcellularLocation>
        <location evidence="1">Endoplasmic reticulum membrane</location>
        <topology evidence="1">Single-pass type II membrane protein</topology>
    </subcellularLocation>
</comment>
<dbReference type="InterPro" id="IPR029244">
    <property type="entry name" value="FAM69_N"/>
</dbReference>
<dbReference type="EMBL" id="JAPTMU010000005">
    <property type="protein sequence ID" value="KAJ4943775.1"/>
    <property type="molecule type" value="Genomic_DNA"/>
</dbReference>
<dbReference type="Pfam" id="PF12260">
    <property type="entry name" value="PIP49_C"/>
    <property type="match status" value="1"/>
</dbReference>
<evidence type="ECO:0000313" key="11">
    <source>
        <dbReference type="EMBL" id="KAJ4943775.1"/>
    </source>
</evidence>
<dbReference type="PANTHER" id="PTHR21093:SF4">
    <property type="entry name" value="DIVERGENT PROTEIN KINASE DOMAIN 1A"/>
    <property type="match status" value="1"/>
</dbReference>